<proteinExistence type="predicted"/>
<dbReference type="Proteomes" id="UP000828390">
    <property type="component" value="Unassembled WGS sequence"/>
</dbReference>
<reference evidence="1" key="2">
    <citation type="submission" date="2020-11" db="EMBL/GenBank/DDBJ databases">
        <authorList>
            <person name="McCartney M.A."/>
            <person name="Auch B."/>
            <person name="Kono T."/>
            <person name="Mallez S."/>
            <person name="Becker A."/>
            <person name="Gohl D.M."/>
            <person name="Silverstein K.A.T."/>
            <person name="Koren S."/>
            <person name="Bechman K.B."/>
            <person name="Herman A."/>
            <person name="Abrahante J.E."/>
            <person name="Garbe J."/>
        </authorList>
    </citation>
    <scope>NUCLEOTIDE SEQUENCE</scope>
    <source>
        <strain evidence="1">Duluth1</strain>
        <tissue evidence="1">Whole animal</tissue>
    </source>
</reference>
<accession>A0A9D4BYD7</accession>
<evidence type="ECO:0000313" key="1">
    <source>
        <dbReference type="EMBL" id="KAH3713289.1"/>
    </source>
</evidence>
<sequence length="264" mass="30077">MALHQVTNSEVRHWTKGCLAIRLLKDGLTSYVKSEIEHQYAVVVKTIKTRSKISAFSCSSCNIQNLLPYHACSERETQSCFQKPSNMCNCAKKHGKRKCPQGGACSLMYDYTIKEHFHSSPTFQNSDLRKWSTNNWEYAKCFISGSGKFGVTDVFDTDSAGLLSICLNNHSIRSQFEVSILEQAIQVRNDIFHSGSHQLQNDVVQGYIDMFLAVLRQPPLLCNHEAKDAVMKLASMREPRFCDCFEGHRAYAQRNFDNSRCRNK</sequence>
<keyword evidence="2" id="KW-1185">Reference proteome</keyword>
<dbReference type="InterPro" id="IPR027897">
    <property type="entry name" value="DUF4559"/>
</dbReference>
<protein>
    <submittedName>
        <fullName evidence="1">Uncharacterized protein</fullName>
    </submittedName>
</protein>
<dbReference type="AlphaFoldDB" id="A0A9D4BYD7"/>
<dbReference type="EMBL" id="JAIWYP010000014">
    <property type="protein sequence ID" value="KAH3713289.1"/>
    <property type="molecule type" value="Genomic_DNA"/>
</dbReference>
<evidence type="ECO:0000313" key="2">
    <source>
        <dbReference type="Proteomes" id="UP000828390"/>
    </source>
</evidence>
<comment type="caution">
    <text evidence="1">The sequence shown here is derived from an EMBL/GenBank/DDBJ whole genome shotgun (WGS) entry which is preliminary data.</text>
</comment>
<reference evidence="1" key="1">
    <citation type="journal article" date="2019" name="bioRxiv">
        <title>The Genome of the Zebra Mussel, Dreissena polymorpha: A Resource for Invasive Species Research.</title>
        <authorList>
            <person name="McCartney M.A."/>
            <person name="Auch B."/>
            <person name="Kono T."/>
            <person name="Mallez S."/>
            <person name="Zhang Y."/>
            <person name="Obille A."/>
            <person name="Becker A."/>
            <person name="Abrahante J.E."/>
            <person name="Garbe J."/>
            <person name="Badalamenti J.P."/>
            <person name="Herman A."/>
            <person name="Mangelson H."/>
            <person name="Liachko I."/>
            <person name="Sullivan S."/>
            <person name="Sone E.D."/>
            <person name="Koren S."/>
            <person name="Silverstein K.A.T."/>
            <person name="Beckman K.B."/>
            <person name="Gohl D.M."/>
        </authorList>
    </citation>
    <scope>NUCLEOTIDE SEQUENCE</scope>
    <source>
        <strain evidence="1">Duluth1</strain>
        <tissue evidence="1">Whole animal</tissue>
    </source>
</reference>
<name>A0A9D4BYD7_DREPO</name>
<organism evidence="1 2">
    <name type="scientific">Dreissena polymorpha</name>
    <name type="common">Zebra mussel</name>
    <name type="synonym">Mytilus polymorpha</name>
    <dbReference type="NCBI Taxonomy" id="45954"/>
    <lineage>
        <taxon>Eukaryota</taxon>
        <taxon>Metazoa</taxon>
        <taxon>Spiralia</taxon>
        <taxon>Lophotrochozoa</taxon>
        <taxon>Mollusca</taxon>
        <taxon>Bivalvia</taxon>
        <taxon>Autobranchia</taxon>
        <taxon>Heteroconchia</taxon>
        <taxon>Euheterodonta</taxon>
        <taxon>Imparidentia</taxon>
        <taxon>Neoheterodontei</taxon>
        <taxon>Myida</taxon>
        <taxon>Dreissenoidea</taxon>
        <taxon>Dreissenidae</taxon>
        <taxon>Dreissena</taxon>
    </lineage>
</organism>
<gene>
    <name evidence="1" type="ORF">DPMN_073077</name>
</gene>
<dbReference type="Pfam" id="PF15112">
    <property type="entry name" value="DUF4559"/>
    <property type="match status" value="1"/>
</dbReference>